<feature type="region of interest" description="Disordered" evidence="7">
    <location>
        <begin position="493"/>
        <end position="517"/>
    </location>
</feature>
<feature type="coiled-coil region" evidence="6">
    <location>
        <begin position="816"/>
        <end position="853"/>
    </location>
</feature>
<organism evidence="9">
    <name type="scientific">Amphimedon queenslandica</name>
    <name type="common">Sponge</name>
    <dbReference type="NCBI Taxonomy" id="400682"/>
    <lineage>
        <taxon>Eukaryota</taxon>
        <taxon>Metazoa</taxon>
        <taxon>Porifera</taxon>
        <taxon>Demospongiae</taxon>
        <taxon>Heteroscleromorpha</taxon>
        <taxon>Haplosclerida</taxon>
        <taxon>Niphatidae</taxon>
        <taxon>Amphimedon</taxon>
    </lineage>
</organism>
<dbReference type="Pfam" id="PF25764">
    <property type="entry name" value="KIF21A_4th"/>
    <property type="match status" value="1"/>
</dbReference>
<dbReference type="KEGG" id="aqu:100633924"/>
<dbReference type="InterPro" id="IPR036961">
    <property type="entry name" value="Kinesin_motor_dom_sf"/>
</dbReference>
<dbReference type="InterPro" id="IPR001752">
    <property type="entry name" value="Kinesin_motor_dom"/>
</dbReference>
<accession>A0A1X7VI39</accession>
<dbReference type="InterPro" id="IPR019821">
    <property type="entry name" value="Kinesin_motor_CS"/>
</dbReference>
<feature type="region of interest" description="Disordered" evidence="7">
    <location>
        <begin position="655"/>
        <end position="679"/>
    </location>
</feature>
<dbReference type="Pfam" id="PF00225">
    <property type="entry name" value="Kinesin"/>
    <property type="match status" value="1"/>
</dbReference>
<dbReference type="SUPFAM" id="SSF52540">
    <property type="entry name" value="P-loop containing nucleoside triphosphate hydrolases"/>
    <property type="match status" value="1"/>
</dbReference>
<dbReference type="InterPro" id="IPR027417">
    <property type="entry name" value="P-loop_NTPase"/>
</dbReference>
<evidence type="ECO:0000313" key="9">
    <source>
        <dbReference type="EnsemblMetazoa" id="Aqu2.1.39706_001"/>
    </source>
</evidence>
<evidence type="ECO:0000256" key="4">
    <source>
        <dbReference type="ARBA" id="ARBA00023212"/>
    </source>
</evidence>
<dbReference type="GO" id="GO:0007052">
    <property type="term" value="P:mitotic spindle organization"/>
    <property type="evidence" value="ECO:0007669"/>
    <property type="project" value="TreeGrafter"/>
</dbReference>
<dbReference type="Proteomes" id="UP000007879">
    <property type="component" value="Unassembled WGS sequence"/>
</dbReference>
<feature type="coiled-coil region" evidence="6">
    <location>
        <begin position="601"/>
        <end position="642"/>
    </location>
</feature>
<dbReference type="PANTHER" id="PTHR47969">
    <property type="entry name" value="CHROMOSOME-ASSOCIATED KINESIN KIF4A-RELATED"/>
    <property type="match status" value="1"/>
</dbReference>
<dbReference type="PROSITE" id="PS50067">
    <property type="entry name" value="KINESIN_MOTOR_2"/>
    <property type="match status" value="1"/>
</dbReference>
<dbReference type="InParanoid" id="A0A1X7VI39"/>
<dbReference type="GO" id="GO:0051231">
    <property type="term" value="P:spindle elongation"/>
    <property type="evidence" value="ECO:0007669"/>
    <property type="project" value="TreeGrafter"/>
</dbReference>
<name>A0A1X7VI39_AMPQE</name>
<dbReference type="SMART" id="SM00129">
    <property type="entry name" value="KISc"/>
    <property type="match status" value="1"/>
</dbReference>
<dbReference type="FunCoup" id="A0A1X7VI39">
    <property type="interactions" value="73"/>
</dbReference>
<comment type="similarity">
    <text evidence="5">Belongs to the TRAFAC class myosin-kinesin ATPase superfamily. Kinesin family.</text>
</comment>
<feature type="binding site" evidence="5">
    <location>
        <begin position="83"/>
        <end position="90"/>
    </location>
    <ligand>
        <name>ATP</name>
        <dbReference type="ChEBI" id="CHEBI:30616"/>
    </ligand>
</feature>
<feature type="domain" description="Kinesin motor" evidence="8">
    <location>
        <begin position="5"/>
        <end position="368"/>
    </location>
</feature>
<evidence type="ECO:0000256" key="5">
    <source>
        <dbReference type="PROSITE-ProRule" id="PRU00283"/>
    </source>
</evidence>
<proteinExistence type="inferred from homology"/>
<dbReference type="InterPro" id="IPR027640">
    <property type="entry name" value="Kinesin-like_fam"/>
</dbReference>
<evidence type="ECO:0000256" key="7">
    <source>
        <dbReference type="SAM" id="MobiDB-lite"/>
    </source>
</evidence>
<dbReference type="Gene3D" id="3.40.850.10">
    <property type="entry name" value="Kinesin motor domain"/>
    <property type="match status" value="1"/>
</dbReference>
<dbReference type="PANTHER" id="PTHR47969:SF25">
    <property type="entry name" value="KINESIN MOTOR DOMAIN-CONTAINING PROTEIN"/>
    <property type="match status" value="1"/>
</dbReference>
<evidence type="ECO:0000259" key="8">
    <source>
        <dbReference type="PROSITE" id="PS50067"/>
    </source>
</evidence>
<dbReference type="AlphaFoldDB" id="A0A1X7VI39"/>
<keyword evidence="10" id="KW-1185">Reference proteome</keyword>
<dbReference type="GO" id="GO:0007018">
    <property type="term" value="P:microtubule-based movement"/>
    <property type="evidence" value="ECO:0007669"/>
    <property type="project" value="InterPro"/>
</dbReference>
<dbReference type="GO" id="GO:0005524">
    <property type="term" value="F:ATP binding"/>
    <property type="evidence" value="ECO:0007669"/>
    <property type="project" value="UniProtKB-UniRule"/>
</dbReference>
<sequence length="1135" mass="128689">MSQVPVAVCARVRPLSASEVSDGSSNCVTCTSRDQLKLTNGKAFRFDRVFPPTLNQVDVYSECVRPLVLKCLQGINCTVFAYGQTGSGKTYTLGSEGQSLCEGGGATDGIIPRTLHDLFGYLKGGVVTDGGMADKREACQLSVSYVEVYKEDIRDLLSDNECDINIREDESGRTVLSGVVEEEISSVDEALNLLETGNAVRVTMATEMNVHSSRSHVAFILTIIQDKRITLPVLTDEEKGGGGRTDSAAAAVVNEEAALFNRIISKFTFVDLAGSERANRTHNTGERFKESVHINGGLLALGNVINALTEHNRKSSHIPYRDSKITRLLKDSLGGHAHTLMITCLSPCEKDLPETLNTLKYAKRARNIKNHPIVNVDPQAAAVIAMRDEIENLRTRLQHADSAIFKDDAITPVEGEAIDSLKREIEKYKSDLLASEEIFAVKERELTDLRNECERLNVKNNQLEMIIRETERKEEQLTNKVLLLEKQLHEIQTDRDTTSTAAGSKDHQSQDPGSHDVDWINRTYAAVNGRINMSFLKSDVSNESCDRMLHHMMSLLSDDVIDQSCDNHVTDSLVQANESVIASQRRLQSMEKWFVQEQQKIRSLNLKIKLKEELITELIKNNKSIKSLNDAYQRKISSLETEACHVKKKIKKISTAGSDSRLDPGAVGHSINEDQEQLSKGTDDLKQELEIKLKQTETKLATLQKRRQETLRLLQTGEKSERKIAELEGELERLRNKQAHLKKKVREEGERKRELEKEMEKYQKEVSKLTQLTVQQGNVLKIKTEEVAMAQRKLREIKRPKTETSGVESKSVHMYNKWLEDEVQKISEKKEQLDRLQKDLKERESLVRQHELMLKERTVLQEKRRQAELRSSQSLLHLSDQLESLSCQIKGKQNFKDSLDECSVSEGEGLQNEIGSLTDKHHCILEKKRLLEDQLSKGRVLNQEEEMRIVELQEQIEVLETSLQLKMSSLQSRITSSSSDQQQNLLSYHSDEDHLKCKVNGLSQSEAQSLLIQSVLRISSLEEALKEKEREGETLCSLLHEERGNVEKLKQSLTQLQMDKQRRMTKSQKEHVKQVNTLICHMTESVQSVEPVAAAAIDEEEDEVTRLKKKIKGLEKDLYFYKKTSRDLKQKLKLK</sequence>
<comment type="subcellular location">
    <subcellularLocation>
        <location evidence="1">Cytoplasm</location>
        <location evidence="1">Cytoskeleton</location>
    </subcellularLocation>
</comment>
<dbReference type="PROSITE" id="PS00411">
    <property type="entry name" value="KINESIN_MOTOR_1"/>
    <property type="match status" value="1"/>
</dbReference>
<evidence type="ECO:0000256" key="1">
    <source>
        <dbReference type="ARBA" id="ARBA00004245"/>
    </source>
</evidence>
<keyword evidence="6" id="KW-0175">Coiled coil</keyword>
<keyword evidence="5" id="KW-0505">Motor protein</keyword>
<dbReference type="GO" id="GO:0008017">
    <property type="term" value="F:microtubule binding"/>
    <property type="evidence" value="ECO:0007669"/>
    <property type="project" value="InterPro"/>
</dbReference>
<dbReference type="OrthoDB" id="3176171at2759"/>
<dbReference type="STRING" id="400682.A0A1X7VI39"/>
<gene>
    <name evidence="9" type="primary">100633924</name>
</gene>
<dbReference type="PRINTS" id="PR00380">
    <property type="entry name" value="KINESINHEAVY"/>
</dbReference>
<evidence type="ECO:0000256" key="3">
    <source>
        <dbReference type="ARBA" id="ARBA00022840"/>
    </source>
</evidence>
<dbReference type="EnsemblMetazoa" id="Aqu2.1.39706_001">
    <property type="protein sequence ID" value="Aqu2.1.39706_001"/>
    <property type="gene ID" value="Aqu2.1.39706"/>
</dbReference>
<dbReference type="GO" id="GO:0005875">
    <property type="term" value="C:microtubule associated complex"/>
    <property type="evidence" value="ECO:0007669"/>
    <property type="project" value="TreeGrafter"/>
</dbReference>
<keyword evidence="2 5" id="KW-0547">Nucleotide-binding</keyword>
<keyword evidence="3 5" id="KW-0067">ATP-binding</keyword>
<evidence type="ECO:0000256" key="6">
    <source>
        <dbReference type="SAM" id="Coils"/>
    </source>
</evidence>
<dbReference type="EnsemblMetazoa" id="XM_011411953.2">
    <property type="protein sequence ID" value="XP_011410255.1"/>
    <property type="gene ID" value="LOC100633924"/>
</dbReference>
<dbReference type="GO" id="GO:0003777">
    <property type="term" value="F:microtubule motor activity"/>
    <property type="evidence" value="ECO:0007669"/>
    <property type="project" value="InterPro"/>
</dbReference>
<protein>
    <recommendedName>
        <fullName evidence="8">Kinesin motor domain-containing protein</fullName>
    </recommendedName>
</protein>
<reference evidence="10" key="1">
    <citation type="journal article" date="2010" name="Nature">
        <title>The Amphimedon queenslandica genome and the evolution of animal complexity.</title>
        <authorList>
            <person name="Srivastava M."/>
            <person name="Simakov O."/>
            <person name="Chapman J."/>
            <person name="Fahey B."/>
            <person name="Gauthier M.E."/>
            <person name="Mitros T."/>
            <person name="Richards G.S."/>
            <person name="Conaco C."/>
            <person name="Dacre M."/>
            <person name="Hellsten U."/>
            <person name="Larroux C."/>
            <person name="Putnam N.H."/>
            <person name="Stanke M."/>
            <person name="Adamska M."/>
            <person name="Darling A."/>
            <person name="Degnan S.M."/>
            <person name="Oakley T.H."/>
            <person name="Plachetzki D.C."/>
            <person name="Zhai Y."/>
            <person name="Adamski M."/>
            <person name="Calcino A."/>
            <person name="Cummins S.F."/>
            <person name="Goodstein D.M."/>
            <person name="Harris C."/>
            <person name="Jackson D.J."/>
            <person name="Leys S.P."/>
            <person name="Shu S."/>
            <person name="Woodcroft B.J."/>
            <person name="Vervoort M."/>
            <person name="Kosik K.S."/>
            <person name="Manning G."/>
            <person name="Degnan B.M."/>
            <person name="Rokhsar D.S."/>
        </authorList>
    </citation>
    <scope>NUCLEOTIDE SEQUENCE [LARGE SCALE GENOMIC DNA]</scope>
</reference>
<evidence type="ECO:0000256" key="2">
    <source>
        <dbReference type="ARBA" id="ARBA00022741"/>
    </source>
</evidence>
<evidence type="ECO:0000313" key="10">
    <source>
        <dbReference type="Proteomes" id="UP000007879"/>
    </source>
</evidence>
<feature type="coiled-coil region" evidence="6">
    <location>
        <begin position="1011"/>
        <end position="1059"/>
    </location>
</feature>
<keyword evidence="4" id="KW-0963">Cytoplasm</keyword>
<feature type="compositionally biased region" description="Basic and acidic residues" evidence="7">
    <location>
        <begin position="504"/>
        <end position="517"/>
    </location>
</feature>
<keyword evidence="4" id="KW-0206">Cytoskeleton</keyword>
<feature type="coiled-coil region" evidence="6">
    <location>
        <begin position="686"/>
        <end position="772"/>
    </location>
</feature>
<reference evidence="9" key="2">
    <citation type="submission" date="2017-05" db="UniProtKB">
        <authorList>
            <consortium name="EnsemblMetazoa"/>
        </authorList>
    </citation>
    <scope>IDENTIFICATION</scope>
</reference>
<dbReference type="eggNOG" id="KOG0244">
    <property type="taxonomic scope" value="Eukaryota"/>
</dbReference>